<feature type="coiled-coil region" evidence="9">
    <location>
        <begin position="222"/>
        <end position="283"/>
    </location>
</feature>
<evidence type="ECO:0000256" key="7">
    <source>
        <dbReference type="ARBA" id="ARBA00023137"/>
    </source>
</evidence>
<comment type="similarity">
    <text evidence="1">Belongs to the CpsD/CapB family.</text>
</comment>
<dbReference type="GO" id="GO:0004715">
    <property type="term" value="F:non-membrane spanning protein tyrosine kinase activity"/>
    <property type="evidence" value="ECO:0007669"/>
    <property type="project" value="UniProtKB-EC"/>
</dbReference>
<comment type="caution">
    <text evidence="13">The sequence shown here is derived from an EMBL/GenBank/DDBJ whole genome shotgun (WGS) entry which is preliminary data.</text>
</comment>
<dbReference type="InterPro" id="IPR005702">
    <property type="entry name" value="Wzc-like_C"/>
</dbReference>
<evidence type="ECO:0000256" key="1">
    <source>
        <dbReference type="ARBA" id="ARBA00007316"/>
    </source>
</evidence>
<proteinExistence type="inferred from homology"/>
<gene>
    <name evidence="13" type="ORF">GRI44_11585</name>
</gene>
<feature type="domain" description="AAA" evidence="11">
    <location>
        <begin position="490"/>
        <end position="616"/>
    </location>
</feature>
<dbReference type="OrthoDB" id="230260at2"/>
<dbReference type="Pfam" id="PF13614">
    <property type="entry name" value="AAA_31"/>
    <property type="match status" value="1"/>
</dbReference>
<evidence type="ECO:0000259" key="11">
    <source>
        <dbReference type="Pfam" id="PF13614"/>
    </source>
</evidence>
<keyword evidence="3 13" id="KW-0808">Transferase</keyword>
<dbReference type="GO" id="GO:0005524">
    <property type="term" value="F:ATP binding"/>
    <property type="evidence" value="ECO:0007669"/>
    <property type="project" value="UniProtKB-KW"/>
</dbReference>
<name>A0A6L7GL58_9SPHN</name>
<keyword evidence="6" id="KW-0067">ATP-binding</keyword>
<dbReference type="AlphaFoldDB" id="A0A6L7GL58"/>
<feature type="domain" description="Tyrosine-protein kinase G-rich" evidence="12">
    <location>
        <begin position="354"/>
        <end position="426"/>
    </location>
</feature>
<evidence type="ECO:0000256" key="4">
    <source>
        <dbReference type="ARBA" id="ARBA00022741"/>
    </source>
</evidence>
<keyword evidence="5 13" id="KW-0418">Kinase</keyword>
<evidence type="ECO:0000256" key="9">
    <source>
        <dbReference type="SAM" id="Coils"/>
    </source>
</evidence>
<keyword evidence="9" id="KW-0175">Coiled coil</keyword>
<evidence type="ECO:0000256" key="2">
    <source>
        <dbReference type="ARBA" id="ARBA00011903"/>
    </source>
</evidence>
<dbReference type="GO" id="GO:0005886">
    <property type="term" value="C:plasma membrane"/>
    <property type="evidence" value="ECO:0007669"/>
    <property type="project" value="TreeGrafter"/>
</dbReference>
<evidence type="ECO:0000313" key="14">
    <source>
        <dbReference type="Proteomes" id="UP000473531"/>
    </source>
</evidence>
<dbReference type="EC" id="2.7.10.2" evidence="2"/>
<keyword evidence="7" id="KW-0829">Tyrosine-protein kinase</keyword>
<dbReference type="PANTHER" id="PTHR32309">
    <property type="entry name" value="TYROSINE-PROTEIN KINASE"/>
    <property type="match status" value="1"/>
</dbReference>
<dbReference type="EMBL" id="WTYU01000002">
    <property type="protein sequence ID" value="MXP15391.1"/>
    <property type="molecule type" value="Genomic_DNA"/>
</dbReference>
<accession>A0A6L7GL58</accession>
<evidence type="ECO:0000256" key="3">
    <source>
        <dbReference type="ARBA" id="ARBA00022679"/>
    </source>
</evidence>
<dbReference type="Gene3D" id="3.40.50.300">
    <property type="entry name" value="P-loop containing nucleotide triphosphate hydrolases"/>
    <property type="match status" value="1"/>
</dbReference>
<evidence type="ECO:0000259" key="12">
    <source>
        <dbReference type="Pfam" id="PF13807"/>
    </source>
</evidence>
<keyword evidence="14" id="KW-1185">Reference proteome</keyword>
<evidence type="ECO:0000256" key="10">
    <source>
        <dbReference type="SAM" id="MobiDB-lite"/>
    </source>
</evidence>
<dbReference type="CDD" id="cd05387">
    <property type="entry name" value="BY-kinase"/>
    <property type="match status" value="1"/>
</dbReference>
<feature type="region of interest" description="Disordered" evidence="10">
    <location>
        <begin position="193"/>
        <end position="218"/>
    </location>
</feature>
<sequence length="687" mass="73611">MAAGIVGFAVAAAVIITLLDTPRFTATTSVQINDQSEKVLGDELDGGTTETSDWDTDRFLNTQLDILRSRALALRVSRALDLDGNAAFLGAMEVSGQSEGMDGRARQEQVLDLLRSNMNVNLPRSTRIAGIGFTSTDPQMSARIANSFAEEFIQSNLQRRFDSTAYARNFVAEQLEEARSRLESSERELNDYARQAGLIRTRNSTSEDSTSSGSGSITASSLMQLSDAANQAQAARVQAETRWAAEQAVPLFSSQVVLADPTVQSLMTKRAEVQGNLQTARERYLPDHPTVTRLQADLASTEAQLNRTAGNVRNSIRADLVAARAAEKQLQAQVKRLEGATLAEQDKSVRYNTLAREADTNRSIYDGLLQRYRELNASAGVATSNLSIIDKADPPLVPSSPDLLRNLAVALLLGLSLAGAAVFLRDQLDDVIRVPEDVEGKLGLPLLGVIPRSQIDSPAQELEDAKSPMTEAYNSLRGSLLYSTQDGLPKIIAVTSAQPTEGKSTTSLALAQAFGKLGMRAVLIDADLRRPSLHTSAGVANERGLSDLLTGQALAADISVQVASGPFDLIPSGPLPPGPAELVASPRMAQLLEELSAAYDVVIIDSPPVLGLADAPMIAALADGTMFVVEAGRARSAQVKAALRRLRGTDPVLLGALLTKFDPEQAGNRYSAYYGREYYRYADGARG</sequence>
<evidence type="ECO:0000256" key="6">
    <source>
        <dbReference type="ARBA" id="ARBA00022840"/>
    </source>
</evidence>
<keyword evidence="4" id="KW-0547">Nucleotide-binding</keyword>
<dbReference type="PANTHER" id="PTHR32309:SF13">
    <property type="entry name" value="FERRIC ENTEROBACTIN TRANSPORT PROTEIN FEPE"/>
    <property type="match status" value="1"/>
</dbReference>
<dbReference type="SUPFAM" id="SSF52540">
    <property type="entry name" value="P-loop containing nucleoside triphosphate hydrolases"/>
    <property type="match status" value="1"/>
</dbReference>
<evidence type="ECO:0000313" key="13">
    <source>
        <dbReference type="EMBL" id="MXP15391.1"/>
    </source>
</evidence>
<organism evidence="13 14">
    <name type="scientific">Allopontixanthobacter confluentis</name>
    <dbReference type="NCBI Taxonomy" id="1849021"/>
    <lineage>
        <taxon>Bacteria</taxon>
        <taxon>Pseudomonadati</taxon>
        <taxon>Pseudomonadota</taxon>
        <taxon>Alphaproteobacteria</taxon>
        <taxon>Sphingomonadales</taxon>
        <taxon>Erythrobacteraceae</taxon>
        <taxon>Allopontixanthobacter</taxon>
    </lineage>
</organism>
<dbReference type="InterPro" id="IPR025669">
    <property type="entry name" value="AAA_dom"/>
</dbReference>
<comment type="catalytic activity">
    <reaction evidence="8">
        <text>L-tyrosyl-[protein] + ATP = O-phospho-L-tyrosyl-[protein] + ADP + H(+)</text>
        <dbReference type="Rhea" id="RHEA:10596"/>
        <dbReference type="Rhea" id="RHEA-COMP:10136"/>
        <dbReference type="Rhea" id="RHEA-COMP:20101"/>
        <dbReference type="ChEBI" id="CHEBI:15378"/>
        <dbReference type="ChEBI" id="CHEBI:30616"/>
        <dbReference type="ChEBI" id="CHEBI:46858"/>
        <dbReference type="ChEBI" id="CHEBI:61978"/>
        <dbReference type="ChEBI" id="CHEBI:456216"/>
        <dbReference type="EC" id="2.7.10.2"/>
    </reaction>
</comment>
<feature type="compositionally biased region" description="Low complexity" evidence="10">
    <location>
        <begin position="204"/>
        <end position="218"/>
    </location>
</feature>
<dbReference type="InterPro" id="IPR050445">
    <property type="entry name" value="Bact_polysacc_biosynth/exp"/>
</dbReference>
<dbReference type="Proteomes" id="UP000473531">
    <property type="component" value="Unassembled WGS sequence"/>
</dbReference>
<dbReference type="InterPro" id="IPR027417">
    <property type="entry name" value="P-loop_NTPase"/>
</dbReference>
<reference evidence="13 14" key="1">
    <citation type="submission" date="2019-12" db="EMBL/GenBank/DDBJ databases">
        <title>Genomic-based taxomic classification of the family Erythrobacteraceae.</title>
        <authorList>
            <person name="Xu L."/>
        </authorList>
    </citation>
    <scope>NUCLEOTIDE SEQUENCE [LARGE SCALE GENOMIC DNA]</scope>
    <source>
        <strain evidence="13 14">KCTC 52259</strain>
    </source>
</reference>
<dbReference type="Pfam" id="PF13807">
    <property type="entry name" value="GNVR"/>
    <property type="match status" value="1"/>
</dbReference>
<protein>
    <recommendedName>
        <fullName evidence="2">non-specific protein-tyrosine kinase</fullName>
        <ecNumber evidence="2">2.7.10.2</ecNumber>
    </recommendedName>
</protein>
<evidence type="ECO:0000256" key="8">
    <source>
        <dbReference type="ARBA" id="ARBA00051245"/>
    </source>
</evidence>
<dbReference type="NCBIfam" id="TIGR01007">
    <property type="entry name" value="eps_fam"/>
    <property type="match status" value="1"/>
</dbReference>
<evidence type="ECO:0000256" key="5">
    <source>
        <dbReference type="ARBA" id="ARBA00022777"/>
    </source>
</evidence>
<dbReference type="InterPro" id="IPR032807">
    <property type="entry name" value="GNVR"/>
</dbReference>